<evidence type="ECO:0000313" key="11">
    <source>
        <dbReference type="EMBL" id="QDO93565.1"/>
    </source>
</evidence>
<dbReference type="CDD" id="cd03445">
    <property type="entry name" value="Thioesterase_II_repeat2"/>
    <property type="match status" value="1"/>
</dbReference>
<dbReference type="EMBL" id="CP041637">
    <property type="protein sequence ID" value="QDO93565.1"/>
    <property type="molecule type" value="Genomic_DNA"/>
</dbReference>
<dbReference type="PANTHER" id="PTHR11066:SF34">
    <property type="entry name" value="ACYL-COENZYME A THIOESTERASE 8"/>
    <property type="match status" value="1"/>
</dbReference>
<evidence type="ECO:0000259" key="10">
    <source>
        <dbReference type="Pfam" id="PF13622"/>
    </source>
</evidence>
<feature type="domain" description="Acyl-CoA thioesterase-like N-terminal HotDog" evidence="10">
    <location>
        <begin position="27"/>
        <end position="108"/>
    </location>
</feature>
<dbReference type="PANTHER" id="PTHR11066">
    <property type="entry name" value="ACYL-COA THIOESTERASE"/>
    <property type="match status" value="1"/>
</dbReference>
<evidence type="ECO:0000256" key="4">
    <source>
        <dbReference type="ARBA" id="ARBA00023098"/>
    </source>
</evidence>
<dbReference type="SUPFAM" id="SSF54637">
    <property type="entry name" value="Thioesterase/thiol ester dehydrase-isomerase"/>
    <property type="match status" value="2"/>
</dbReference>
<evidence type="ECO:0000256" key="1">
    <source>
        <dbReference type="ARBA" id="ARBA00006538"/>
    </source>
</evidence>
<dbReference type="CDD" id="cd03444">
    <property type="entry name" value="Thioesterase_II_repeat1"/>
    <property type="match status" value="1"/>
</dbReference>
<protein>
    <recommendedName>
        <fullName evidence="7">Acyl-CoA thioesterase 2</fullName>
        <ecNumber evidence="5">3.1.2.20</ecNumber>
    </recommendedName>
    <alternativeName>
        <fullName evidence="8">Thioesterase II</fullName>
    </alternativeName>
</protein>
<accession>A0A516GPV6</accession>
<dbReference type="InterPro" id="IPR003703">
    <property type="entry name" value="Acyl_CoA_thio"/>
</dbReference>
<keyword evidence="3" id="KW-0378">Hydrolase</keyword>
<dbReference type="Pfam" id="PF02551">
    <property type="entry name" value="Acyl_CoA_thio"/>
    <property type="match status" value="1"/>
</dbReference>
<evidence type="ECO:0000256" key="5">
    <source>
        <dbReference type="ARBA" id="ARBA00038894"/>
    </source>
</evidence>
<evidence type="ECO:0000256" key="7">
    <source>
        <dbReference type="ARBA" id="ARBA00071120"/>
    </source>
</evidence>
<dbReference type="KEGG" id="fop:FNB79_06095"/>
<dbReference type="InterPro" id="IPR029069">
    <property type="entry name" value="HotDog_dom_sf"/>
</dbReference>
<dbReference type="AlphaFoldDB" id="A0A516GPV6"/>
<reference evidence="11 12" key="1">
    <citation type="submission" date="2019-07" db="EMBL/GenBank/DDBJ databases">
        <title>Genome sequencing for Formosa sp. PS13.</title>
        <authorList>
            <person name="Park S.-J."/>
        </authorList>
    </citation>
    <scope>NUCLEOTIDE SEQUENCE [LARGE SCALE GENOMIC DNA]</scope>
    <source>
        <strain evidence="11 12">PS13</strain>
    </source>
</reference>
<comment type="catalytic activity">
    <reaction evidence="6">
        <text>a fatty acyl-CoA + H2O = a fatty acid + CoA + H(+)</text>
        <dbReference type="Rhea" id="RHEA:16781"/>
        <dbReference type="ChEBI" id="CHEBI:15377"/>
        <dbReference type="ChEBI" id="CHEBI:15378"/>
        <dbReference type="ChEBI" id="CHEBI:28868"/>
        <dbReference type="ChEBI" id="CHEBI:57287"/>
        <dbReference type="ChEBI" id="CHEBI:77636"/>
        <dbReference type="EC" id="3.1.2.20"/>
    </reaction>
    <physiologicalReaction direction="left-to-right" evidence="6">
        <dbReference type="Rhea" id="RHEA:16782"/>
    </physiologicalReaction>
</comment>
<dbReference type="InterPro" id="IPR049449">
    <property type="entry name" value="TesB_ACOT8-like_N"/>
</dbReference>
<gene>
    <name evidence="11" type="ORF">FNB79_06095</name>
</gene>
<evidence type="ECO:0000313" key="12">
    <source>
        <dbReference type="Proteomes" id="UP000319209"/>
    </source>
</evidence>
<evidence type="ECO:0000256" key="6">
    <source>
        <dbReference type="ARBA" id="ARBA00050943"/>
    </source>
</evidence>
<dbReference type="GO" id="GO:0009062">
    <property type="term" value="P:fatty acid catabolic process"/>
    <property type="evidence" value="ECO:0007669"/>
    <property type="project" value="TreeGrafter"/>
</dbReference>
<dbReference type="FunFam" id="2.40.160.210:FF:000001">
    <property type="entry name" value="Acyl-CoA thioesterase II"/>
    <property type="match status" value="1"/>
</dbReference>
<keyword evidence="4" id="KW-0443">Lipid metabolism</keyword>
<comment type="subunit">
    <text evidence="2">Homotetramer.</text>
</comment>
<dbReference type="GO" id="GO:0006637">
    <property type="term" value="P:acyl-CoA metabolic process"/>
    <property type="evidence" value="ECO:0007669"/>
    <property type="project" value="InterPro"/>
</dbReference>
<dbReference type="InterPro" id="IPR025652">
    <property type="entry name" value="TesB_C"/>
</dbReference>
<organism evidence="11 12">
    <name type="scientific">Formosa sediminum</name>
    <dbReference type="NCBI Taxonomy" id="2594004"/>
    <lineage>
        <taxon>Bacteria</taxon>
        <taxon>Pseudomonadati</taxon>
        <taxon>Bacteroidota</taxon>
        <taxon>Flavobacteriia</taxon>
        <taxon>Flavobacteriales</taxon>
        <taxon>Flavobacteriaceae</taxon>
        <taxon>Formosa</taxon>
    </lineage>
</organism>
<sequence>MKSANELLELLDLKTIDADNFQGESKTIGSPHVFGGQVLAQAVNAAYRTIQNERILHSLHAYFLEAGDLNVTIDFNVNEVRDGGSFSTRRVLASQNGKAIFILAASFHKDEDGYDHQIQMNTNLKQPEDLLSWTEMLARYGSVLPKLTKHFLKIERPIEFKPVEVINPLKQEDLPPYSNIWFKLKTPLLNADLATKQQILTYISDYNILAAALLPHASKAHFGNTQMASLDHSMWFFRDFDFDDWMLYSIETPNASNARGFAKGNIFSRDGKLVACVAQEGLMRPMKKESK</sequence>
<evidence type="ECO:0000256" key="2">
    <source>
        <dbReference type="ARBA" id="ARBA00011881"/>
    </source>
</evidence>
<evidence type="ECO:0000256" key="8">
    <source>
        <dbReference type="ARBA" id="ARBA00079653"/>
    </source>
</evidence>
<keyword evidence="12" id="KW-1185">Reference proteome</keyword>
<dbReference type="InterPro" id="IPR042171">
    <property type="entry name" value="Acyl-CoA_hotdog"/>
</dbReference>
<dbReference type="RefSeq" id="WP_143380467.1">
    <property type="nucleotide sequence ID" value="NZ_CP041637.1"/>
</dbReference>
<dbReference type="OrthoDB" id="9781019at2"/>
<dbReference type="Pfam" id="PF13622">
    <property type="entry name" value="4HBT_3"/>
    <property type="match status" value="1"/>
</dbReference>
<name>A0A516GPV6_9FLAO</name>
<dbReference type="Gene3D" id="2.40.160.210">
    <property type="entry name" value="Acyl-CoA thioesterase, double hotdog domain"/>
    <property type="match status" value="1"/>
</dbReference>
<feature type="domain" description="Acyl-CoA thioesterase 2 C-terminal" evidence="9">
    <location>
        <begin position="152"/>
        <end position="282"/>
    </location>
</feature>
<evidence type="ECO:0000256" key="3">
    <source>
        <dbReference type="ARBA" id="ARBA00022801"/>
    </source>
</evidence>
<proteinExistence type="inferred from homology"/>
<comment type="similarity">
    <text evidence="1">Belongs to the C/M/P thioester hydrolase family.</text>
</comment>
<dbReference type="Proteomes" id="UP000319209">
    <property type="component" value="Chromosome"/>
</dbReference>
<dbReference type="GO" id="GO:0047617">
    <property type="term" value="F:fatty acyl-CoA hydrolase activity"/>
    <property type="evidence" value="ECO:0007669"/>
    <property type="project" value="UniProtKB-EC"/>
</dbReference>
<dbReference type="EC" id="3.1.2.20" evidence="5"/>
<evidence type="ECO:0000259" key="9">
    <source>
        <dbReference type="Pfam" id="PF02551"/>
    </source>
</evidence>